<feature type="region of interest" description="Disordered" evidence="1">
    <location>
        <begin position="241"/>
        <end position="266"/>
    </location>
</feature>
<dbReference type="Proteomes" id="UP000076871">
    <property type="component" value="Unassembled WGS sequence"/>
</dbReference>
<dbReference type="RefSeq" id="XP_040761799.1">
    <property type="nucleotide sequence ID" value="XM_040907191.1"/>
</dbReference>
<dbReference type="InParanoid" id="A0A165D317"/>
<reference evidence="2 3" key="1">
    <citation type="journal article" date="2016" name="Mol. Biol. Evol.">
        <title>Comparative Genomics of Early-Diverging Mushroom-Forming Fungi Provides Insights into the Origins of Lignocellulose Decay Capabilities.</title>
        <authorList>
            <person name="Nagy L.G."/>
            <person name="Riley R."/>
            <person name="Tritt A."/>
            <person name="Adam C."/>
            <person name="Daum C."/>
            <person name="Floudas D."/>
            <person name="Sun H."/>
            <person name="Yadav J.S."/>
            <person name="Pangilinan J."/>
            <person name="Larsson K.H."/>
            <person name="Matsuura K."/>
            <person name="Barry K."/>
            <person name="Labutti K."/>
            <person name="Kuo R."/>
            <person name="Ohm R.A."/>
            <person name="Bhattacharya S.S."/>
            <person name="Shirouzu T."/>
            <person name="Yoshinaga Y."/>
            <person name="Martin F.M."/>
            <person name="Grigoriev I.V."/>
            <person name="Hibbett D.S."/>
        </authorList>
    </citation>
    <scope>NUCLEOTIDE SEQUENCE [LARGE SCALE GENOMIC DNA]</scope>
    <source>
        <strain evidence="2 3">93-53</strain>
    </source>
</reference>
<organism evidence="2 3">
    <name type="scientific">Laetiporus sulphureus 93-53</name>
    <dbReference type="NCBI Taxonomy" id="1314785"/>
    <lineage>
        <taxon>Eukaryota</taxon>
        <taxon>Fungi</taxon>
        <taxon>Dikarya</taxon>
        <taxon>Basidiomycota</taxon>
        <taxon>Agaricomycotina</taxon>
        <taxon>Agaricomycetes</taxon>
        <taxon>Polyporales</taxon>
        <taxon>Laetiporus</taxon>
    </lineage>
</organism>
<feature type="region of interest" description="Disordered" evidence="1">
    <location>
        <begin position="332"/>
        <end position="354"/>
    </location>
</feature>
<dbReference type="GeneID" id="63824220"/>
<feature type="region of interest" description="Disordered" evidence="1">
    <location>
        <begin position="519"/>
        <end position="557"/>
    </location>
</feature>
<evidence type="ECO:0000256" key="1">
    <source>
        <dbReference type="SAM" id="MobiDB-lite"/>
    </source>
</evidence>
<proteinExistence type="predicted"/>
<gene>
    <name evidence="2" type="ORF">LAESUDRAFT_715791</name>
</gene>
<sequence>MTEWLAPLICHLRTIEQIAKACQTPLPWMWQHMEVIYSITIGHLQGLGQHGKELPQSLEWINDMLPLTVAEEHFFLHAVELITHAPQPIIHYWAGKTIPMNLLCIIWQNFISQYPNPPPALLTAPPTPPPMSTAPDSNTFAGPPPTRHDEGLLPQGRAMVTQPACSTGPIELSSSTLRLHSLWMPQNPALVSPSRYREAHANHQPQRKLAEAVTLRVEELPVGMCGVSVLDKTYSLRGSPACSDKESEESDQWAPHVLPNLSPMPRLRPRCQLPTLQRAPGAQPTAIQLAAPRMSDPITMAQCMLTHAAVEGATAPSSMSCTAVPAQSSQVTAPTARPAQVTTPVARPPTSDICRSSHLPPPPVVVIPITMGAPHKCIEINPLTHTPTATYAEVWHADDLCAPCRQDQISCWWDACGHTCQRCARARAKCPLAFKNDVPNLPLCLDTKDSYPATTSTYLGITGATPGLVILMGWPLYGPDLTTCGELPEALDPEIHHPDVCTKKEHGDMHRACTRTPSIYNDAPLSAPPSSASGPIKTSQTQSTISPSPSAKALGKCRAVNVSNEEGKVENVLGPTVE</sequence>
<dbReference type="EMBL" id="KV427639">
    <property type="protein sequence ID" value="KZT04059.1"/>
    <property type="molecule type" value="Genomic_DNA"/>
</dbReference>
<evidence type="ECO:0000313" key="2">
    <source>
        <dbReference type="EMBL" id="KZT04059.1"/>
    </source>
</evidence>
<protein>
    <submittedName>
        <fullName evidence="2">Uncharacterized protein</fullName>
    </submittedName>
</protein>
<dbReference type="AlphaFoldDB" id="A0A165D317"/>
<keyword evidence="3" id="KW-1185">Reference proteome</keyword>
<feature type="compositionally biased region" description="Low complexity" evidence="1">
    <location>
        <begin position="523"/>
        <end position="550"/>
    </location>
</feature>
<accession>A0A165D317</accession>
<evidence type="ECO:0000313" key="3">
    <source>
        <dbReference type="Proteomes" id="UP000076871"/>
    </source>
</evidence>
<name>A0A165D317_9APHY</name>